<accession>A0A7Y4G2H2</accession>
<gene>
    <name evidence="1" type="ORF">F0234_23835</name>
</gene>
<dbReference type="AlphaFoldDB" id="A0A7Y4G2H2"/>
<dbReference type="EMBL" id="VTXL01000033">
    <property type="protein sequence ID" value="NOJ15782.1"/>
    <property type="molecule type" value="Genomic_DNA"/>
</dbReference>
<evidence type="ECO:0000313" key="2">
    <source>
        <dbReference type="Proteomes" id="UP000519158"/>
    </source>
</evidence>
<protein>
    <submittedName>
        <fullName evidence="1">Uncharacterized protein</fullName>
    </submittedName>
</protein>
<dbReference type="RefSeq" id="WP_171331107.1">
    <property type="nucleotide sequence ID" value="NZ_CAWPOP010000027.1"/>
</dbReference>
<evidence type="ECO:0000313" key="1">
    <source>
        <dbReference type="EMBL" id="NOJ15782.1"/>
    </source>
</evidence>
<organism evidence="1 2">
    <name type="scientific">Vibrio splendidus</name>
    <dbReference type="NCBI Taxonomy" id="29497"/>
    <lineage>
        <taxon>Bacteria</taxon>
        <taxon>Pseudomonadati</taxon>
        <taxon>Pseudomonadota</taxon>
        <taxon>Gammaproteobacteria</taxon>
        <taxon>Vibrionales</taxon>
        <taxon>Vibrionaceae</taxon>
        <taxon>Vibrio</taxon>
    </lineage>
</organism>
<proteinExistence type="predicted"/>
<dbReference type="Proteomes" id="UP000519158">
    <property type="component" value="Unassembled WGS sequence"/>
</dbReference>
<sequence>MNEKLIEIIEGCGLEVEDAMPIIEAVKTTMFDVETVQDASILLRSAIQAAEPFGLVRNEDGSVITGAMPSKLGVVLVR</sequence>
<comment type="caution">
    <text evidence="1">The sequence shown here is derived from an EMBL/GenBank/DDBJ whole genome shotgun (WGS) entry which is preliminary data.</text>
</comment>
<reference evidence="1 2" key="1">
    <citation type="submission" date="2019-09" db="EMBL/GenBank/DDBJ databases">
        <title>Draft genome sequencing and comparative genomics of hatchery-associated Vibrios.</title>
        <authorList>
            <person name="Kehlet-Delgado H."/>
            <person name="Mueller R.S."/>
        </authorList>
    </citation>
    <scope>NUCLEOTIDE SEQUENCE [LARGE SCALE GENOMIC DNA]</scope>
    <source>
        <strain evidence="1 2">99-70-13A3</strain>
    </source>
</reference>
<name>A0A7Y4G2H2_VIBSP</name>